<accession>A0ABV1I392</accession>
<dbReference type="RefSeq" id="WP_349144409.1">
    <property type="nucleotide sequence ID" value="NZ_JBBMFC010000013.1"/>
</dbReference>
<protein>
    <submittedName>
        <fullName evidence="1">Uncharacterized protein</fullName>
    </submittedName>
</protein>
<keyword evidence="2" id="KW-1185">Reference proteome</keyword>
<sequence length="71" mass="8549">MDMKMPKNRRVEKEICRRLGNHRGIRPQILQSLKKCDIYEKIISKQEEKEPLEYQQEQKLVEDKMYGGTVL</sequence>
<reference evidence="1 2" key="1">
    <citation type="submission" date="2024-03" db="EMBL/GenBank/DDBJ databases">
        <title>Human intestinal bacterial collection.</title>
        <authorList>
            <person name="Pauvert C."/>
            <person name="Hitch T.C.A."/>
            <person name="Clavel T."/>
        </authorList>
    </citation>
    <scope>NUCLEOTIDE SEQUENCE [LARGE SCALE GENOMIC DNA]</scope>
    <source>
        <strain evidence="1 2">CLA-AA-H78B</strain>
    </source>
</reference>
<comment type="caution">
    <text evidence="1">The sequence shown here is derived from an EMBL/GenBank/DDBJ whole genome shotgun (WGS) entry which is preliminary data.</text>
</comment>
<evidence type="ECO:0000313" key="2">
    <source>
        <dbReference type="Proteomes" id="UP001470288"/>
    </source>
</evidence>
<proteinExistence type="predicted"/>
<organism evidence="1 2">
    <name type="scientific">Hominiventricola aquisgranensis</name>
    <dbReference type="NCBI Taxonomy" id="3133164"/>
    <lineage>
        <taxon>Bacteria</taxon>
        <taxon>Bacillati</taxon>
        <taxon>Bacillota</taxon>
        <taxon>Clostridia</taxon>
        <taxon>Lachnospirales</taxon>
        <taxon>Lachnospiraceae</taxon>
        <taxon>Hominiventricola</taxon>
    </lineage>
</organism>
<gene>
    <name evidence="1" type="ORF">WMO62_08405</name>
</gene>
<dbReference type="Proteomes" id="UP001470288">
    <property type="component" value="Unassembled WGS sequence"/>
</dbReference>
<name>A0ABV1I392_9FIRM</name>
<evidence type="ECO:0000313" key="1">
    <source>
        <dbReference type="EMBL" id="MEQ2578860.1"/>
    </source>
</evidence>
<dbReference type="EMBL" id="JBBMFC010000013">
    <property type="protein sequence ID" value="MEQ2578860.1"/>
    <property type="molecule type" value="Genomic_DNA"/>
</dbReference>